<comment type="function">
    <text evidence="13">DNA polymerase involved in damage-induced mutagenesis and translesion synthesis (TLS). It is not the major replicative DNA polymerase.</text>
</comment>
<reference evidence="16" key="1">
    <citation type="submission" date="2021-04" db="EMBL/GenBank/DDBJ databases">
        <title>Draft genome assembly of strain Phenylobacterium sp. 20VBR1 using MiniION and Illumina platforms.</title>
        <authorList>
            <person name="Thomas F.A."/>
            <person name="Krishnan K.P."/>
            <person name="Sinha R.K."/>
        </authorList>
    </citation>
    <scope>NUCLEOTIDE SEQUENCE</scope>
    <source>
        <strain evidence="16">20VBR1</strain>
    </source>
</reference>
<comment type="catalytic activity">
    <reaction evidence="12 13">
        <text>DNA(n) + a 2'-deoxyribonucleoside 5'-triphosphate = DNA(n+1) + diphosphate</text>
        <dbReference type="Rhea" id="RHEA:22508"/>
        <dbReference type="Rhea" id="RHEA-COMP:17339"/>
        <dbReference type="Rhea" id="RHEA-COMP:17340"/>
        <dbReference type="ChEBI" id="CHEBI:33019"/>
        <dbReference type="ChEBI" id="CHEBI:61560"/>
        <dbReference type="ChEBI" id="CHEBI:173112"/>
        <dbReference type="EC" id="2.7.7.7"/>
    </reaction>
</comment>
<dbReference type="GO" id="GO:0006260">
    <property type="term" value="P:DNA replication"/>
    <property type="evidence" value="ECO:0007669"/>
    <property type="project" value="UniProtKB-KW"/>
</dbReference>
<dbReference type="GO" id="GO:0005737">
    <property type="term" value="C:cytoplasm"/>
    <property type="evidence" value="ECO:0007669"/>
    <property type="project" value="UniProtKB-SubCell"/>
</dbReference>
<name>A0A941HV34_9CAUL</name>
<dbReference type="InterPro" id="IPR040982">
    <property type="entry name" value="DNA_pol3_finger"/>
</dbReference>
<accession>A0A941HV34</accession>
<dbReference type="PANTHER" id="PTHR32294:SF4">
    <property type="entry name" value="ERROR-PRONE DNA POLYMERASE"/>
    <property type="match status" value="1"/>
</dbReference>
<dbReference type="Pfam" id="PF01336">
    <property type="entry name" value="tRNA_anti-codon"/>
    <property type="match status" value="1"/>
</dbReference>
<evidence type="ECO:0000256" key="13">
    <source>
        <dbReference type="HAMAP-Rule" id="MF_01902"/>
    </source>
</evidence>
<dbReference type="CDD" id="cd04485">
    <property type="entry name" value="DnaE_OBF"/>
    <property type="match status" value="1"/>
</dbReference>
<dbReference type="Pfam" id="PF17657">
    <property type="entry name" value="DNA_pol3_finger"/>
    <property type="match status" value="1"/>
</dbReference>
<gene>
    <name evidence="13" type="primary">dnaE2</name>
    <name evidence="16" type="ORF">JKL49_02315</name>
</gene>
<protein>
    <recommendedName>
        <fullName evidence="4 13">Error-prone DNA polymerase</fullName>
        <ecNumber evidence="3 13">2.7.7.7</ecNumber>
    </recommendedName>
</protein>
<dbReference type="EMBL" id="JAGSGD010000001">
    <property type="protein sequence ID" value="MBR7618210.1"/>
    <property type="molecule type" value="Genomic_DNA"/>
</dbReference>
<evidence type="ECO:0000256" key="4">
    <source>
        <dbReference type="ARBA" id="ARBA00017273"/>
    </source>
</evidence>
<dbReference type="AlphaFoldDB" id="A0A941HV34"/>
<evidence type="ECO:0000256" key="5">
    <source>
        <dbReference type="ARBA" id="ARBA00022490"/>
    </source>
</evidence>
<evidence type="ECO:0000259" key="15">
    <source>
        <dbReference type="SMART" id="SM00481"/>
    </source>
</evidence>
<evidence type="ECO:0000256" key="9">
    <source>
        <dbReference type="ARBA" id="ARBA00022763"/>
    </source>
</evidence>
<evidence type="ECO:0000256" key="8">
    <source>
        <dbReference type="ARBA" id="ARBA00022705"/>
    </source>
</evidence>
<feature type="region of interest" description="Disordered" evidence="14">
    <location>
        <begin position="1044"/>
        <end position="1063"/>
    </location>
</feature>
<keyword evidence="8 13" id="KW-0235">DNA replication</keyword>
<keyword evidence="7 13" id="KW-0548">Nucleotidyltransferase</keyword>
<dbReference type="InterPro" id="IPR023073">
    <property type="entry name" value="DnaE2"/>
</dbReference>
<dbReference type="Pfam" id="PF14579">
    <property type="entry name" value="HHH_6"/>
    <property type="match status" value="1"/>
</dbReference>
<proteinExistence type="inferred from homology"/>
<evidence type="ECO:0000256" key="6">
    <source>
        <dbReference type="ARBA" id="ARBA00022679"/>
    </source>
</evidence>
<evidence type="ECO:0000256" key="12">
    <source>
        <dbReference type="ARBA" id="ARBA00049244"/>
    </source>
</evidence>
<dbReference type="InterPro" id="IPR016195">
    <property type="entry name" value="Pol/histidinol_Pase-like"/>
</dbReference>
<dbReference type="GO" id="GO:0008408">
    <property type="term" value="F:3'-5' exonuclease activity"/>
    <property type="evidence" value="ECO:0007669"/>
    <property type="project" value="InterPro"/>
</dbReference>
<evidence type="ECO:0000256" key="3">
    <source>
        <dbReference type="ARBA" id="ARBA00012417"/>
    </source>
</evidence>
<dbReference type="NCBIfam" id="NF004225">
    <property type="entry name" value="PRK05672.1"/>
    <property type="match status" value="1"/>
</dbReference>
<dbReference type="InterPro" id="IPR004365">
    <property type="entry name" value="NA-bd_OB_tRNA"/>
</dbReference>
<keyword evidence="10 13" id="KW-0239">DNA-directed DNA polymerase</keyword>
<keyword evidence="9 13" id="KW-0227">DNA damage</keyword>
<dbReference type="RefSeq" id="WP_215338063.1">
    <property type="nucleotide sequence ID" value="NZ_JAGSGD010000001.1"/>
</dbReference>
<evidence type="ECO:0000256" key="11">
    <source>
        <dbReference type="ARBA" id="ARBA00023204"/>
    </source>
</evidence>
<comment type="caution">
    <text evidence="16">The sequence shown here is derived from an EMBL/GenBank/DDBJ whole genome shotgun (WGS) entry which is preliminary data.</text>
</comment>
<sequence length="1063" mass="118698">MTRYVELQAATNFSFLRGASHPHELVQTAKALGLDAIGIVDRNSLAGVVRAWSAVKDLGAPTTFRAFTGCRLDFADGTPSLLCYPSDREAYGRLTRLLTVGQRRSIKGECELHWEDYLQHAEGQLTLVVPPLRLDAAFEADLIRIAQALRGSVWLAASRPYGARDLQRLSKLAALAQVSGAPMVATNDVLYHGPERRALQDVVTCIRETCTIHDAGLRLEANAERHLKTPAEMARLFAKLPGAVERSVEIAARIQFDLGQLKYEYPDEPVPRGKTAIGHLRDLVWEGAKTRFSTGMGEKERATIQHELDLIEKLGFANYFLTVHDIVAWARSQDILCQGRGSAANSCVCFCLGVTAVDPTKADQDLLFSRFISEKRGEPPDIDVDFEHERREEVMQYVYRRYTRERAAIVATVIHYRPRMAIRQVGKALGLTEDVTAALSGTVWGSWGDMVPDEHIRQAGLDPDNPEIRRATALGQELLKFPRHLSQHVGGYVLTQRRLDETVPIGNAAMKDRTFIEWDKDDIDAIGLMKVDVLALGMLTALKRSFDMLPPLEDGTVISDIAHIPQEVPEVYDMLCKADSVGVFQVESRAQMSMLPRLRPRKFYDLVIEVAIVRPGPIQGNMVHPYLKRRGDPSQVTYPRPSADFPQDELEKILKKTMGVPLFQEQAMRIAIEGAQFSENDADGLRRAMATFRHHGNVGEYEIQFREGMTARGYDPQFVDDCFHQIEGFGSYGFPESHAISFALLVYASAWVKWRWPDAFCASLLNSQPMGFYQPAQLVRDAREHGVEVRPPDVMASDWDCTLEPVEGQRLRAMRLGLRQIKGFKEDDGVALMKMREAGVRTVEAFARGLSRRAMELLAEADAFAGMGLSRRQALWAVKGLLGETRVETDAPLLAIMDRPEVQVQLPLMSLPMNVTEDYRTTRLSLKAHPCEFFRGELAQAGAVPAAALKHMRDRRWTSVGGIVLVRQRPGTAKGVVFMTLEDETGIANIVIWKDAFEANRRLVMTATLLQVHGQLQIESDVVHLVAKSFTDLSHLTARLRDEGPAADSGRKAGGLIHSRDFH</sequence>
<keyword evidence="17" id="KW-1185">Reference proteome</keyword>
<evidence type="ECO:0000256" key="2">
    <source>
        <dbReference type="ARBA" id="ARBA00007391"/>
    </source>
</evidence>
<dbReference type="PANTHER" id="PTHR32294">
    <property type="entry name" value="DNA POLYMERASE III SUBUNIT ALPHA"/>
    <property type="match status" value="1"/>
</dbReference>
<evidence type="ECO:0000313" key="17">
    <source>
        <dbReference type="Proteomes" id="UP000622580"/>
    </source>
</evidence>
<comment type="subcellular location">
    <subcellularLocation>
        <location evidence="1 13">Cytoplasm</location>
    </subcellularLocation>
</comment>
<evidence type="ECO:0000256" key="7">
    <source>
        <dbReference type="ARBA" id="ARBA00022695"/>
    </source>
</evidence>
<dbReference type="InterPro" id="IPR003141">
    <property type="entry name" value="Pol/His_phosphatase_N"/>
</dbReference>
<keyword evidence="11 13" id="KW-0234">DNA repair</keyword>
<dbReference type="InterPro" id="IPR004805">
    <property type="entry name" value="DnaE2/DnaE/PolC"/>
</dbReference>
<dbReference type="GO" id="GO:0003676">
    <property type="term" value="F:nucleic acid binding"/>
    <property type="evidence" value="ECO:0007669"/>
    <property type="project" value="InterPro"/>
</dbReference>
<dbReference type="InterPro" id="IPR004013">
    <property type="entry name" value="PHP_dom"/>
</dbReference>
<evidence type="ECO:0000256" key="1">
    <source>
        <dbReference type="ARBA" id="ARBA00004496"/>
    </source>
</evidence>
<dbReference type="Pfam" id="PF07733">
    <property type="entry name" value="DNA_pol3_alpha"/>
    <property type="match status" value="1"/>
</dbReference>
<keyword evidence="6 13" id="KW-0808">Transferase</keyword>
<evidence type="ECO:0000313" key="16">
    <source>
        <dbReference type="EMBL" id="MBR7618210.1"/>
    </source>
</evidence>
<dbReference type="CDD" id="cd07434">
    <property type="entry name" value="PHP_PolIIIA_DnaE2"/>
    <property type="match status" value="1"/>
</dbReference>
<organism evidence="16 17">
    <name type="scientific">Phenylobacterium glaciei</name>
    <dbReference type="NCBI Taxonomy" id="2803784"/>
    <lineage>
        <taxon>Bacteria</taxon>
        <taxon>Pseudomonadati</taxon>
        <taxon>Pseudomonadota</taxon>
        <taxon>Alphaproteobacteria</taxon>
        <taxon>Caulobacterales</taxon>
        <taxon>Caulobacteraceae</taxon>
        <taxon>Phenylobacterium</taxon>
    </lineage>
</organism>
<evidence type="ECO:0000256" key="10">
    <source>
        <dbReference type="ARBA" id="ARBA00022932"/>
    </source>
</evidence>
<dbReference type="SMART" id="SM00481">
    <property type="entry name" value="POLIIIAc"/>
    <property type="match status" value="1"/>
</dbReference>
<dbReference type="GO" id="GO:0006281">
    <property type="term" value="P:DNA repair"/>
    <property type="evidence" value="ECO:0007669"/>
    <property type="project" value="UniProtKB-UniRule"/>
</dbReference>
<dbReference type="Proteomes" id="UP000622580">
    <property type="component" value="Unassembled WGS sequence"/>
</dbReference>
<feature type="domain" description="Polymerase/histidinol phosphatase N-terminal" evidence="15">
    <location>
        <begin position="5"/>
        <end position="76"/>
    </location>
</feature>
<evidence type="ECO:0000256" key="14">
    <source>
        <dbReference type="SAM" id="MobiDB-lite"/>
    </source>
</evidence>
<dbReference type="EC" id="2.7.7.7" evidence="3 13"/>
<keyword evidence="5 13" id="KW-0963">Cytoplasm</keyword>
<comment type="similarity">
    <text evidence="2 13">Belongs to the DNA polymerase type-C family. DnaE2 subfamily.</text>
</comment>
<dbReference type="HAMAP" id="MF_01902">
    <property type="entry name" value="DNApol_error_prone"/>
    <property type="match status" value="1"/>
</dbReference>
<dbReference type="InterPro" id="IPR011708">
    <property type="entry name" value="DNA_pol3_alpha_NTPase_dom"/>
</dbReference>
<dbReference type="SUPFAM" id="SSF89550">
    <property type="entry name" value="PHP domain-like"/>
    <property type="match status" value="1"/>
</dbReference>
<dbReference type="GO" id="GO:0003887">
    <property type="term" value="F:DNA-directed DNA polymerase activity"/>
    <property type="evidence" value="ECO:0007669"/>
    <property type="project" value="UniProtKB-UniRule"/>
</dbReference>
<dbReference type="Gene3D" id="3.20.20.140">
    <property type="entry name" value="Metal-dependent hydrolases"/>
    <property type="match status" value="1"/>
</dbReference>
<dbReference type="Pfam" id="PF02811">
    <property type="entry name" value="PHP"/>
    <property type="match status" value="1"/>
</dbReference>
<dbReference type="NCBIfam" id="TIGR00594">
    <property type="entry name" value="polc"/>
    <property type="match status" value="1"/>
</dbReference>
<dbReference type="InterPro" id="IPR029460">
    <property type="entry name" value="DNAPol_HHH"/>
</dbReference>